<feature type="DNA-binding region" description="H-T-H motif" evidence="4">
    <location>
        <begin position="45"/>
        <end position="64"/>
    </location>
</feature>
<accession>A0A433L865</accession>
<dbReference type="GO" id="GO:0003677">
    <property type="term" value="F:DNA binding"/>
    <property type="evidence" value="ECO:0007669"/>
    <property type="project" value="UniProtKB-UniRule"/>
</dbReference>
<dbReference type="Proteomes" id="UP000286912">
    <property type="component" value="Unassembled WGS sequence"/>
</dbReference>
<dbReference type="Pfam" id="PF00440">
    <property type="entry name" value="TetR_N"/>
    <property type="match status" value="1"/>
</dbReference>
<dbReference type="OrthoDB" id="270177at2"/>
<dbReference type="InterPro" id="IPR009057">
    <property type="entry name" value="Homeodomain-like_sf"/>
</dbReference>
<dbReference type="Gene3D" id="1.10.10.60">
    <property type="entry name" value="Homeodomain-like"/>
    <property type="match status" value="1"/>
</dbReference>
<dbReference type="PANTHER" id="PTHR47506:SF1">
    <property type="entry name" value="HTH-TYPE TRANSCRIPTIONAL REGULATOR YJDC"/>
    <property type="match status" value="1"/>
</dbReference>
<keyword evidence="1" id="KW-0805">Transcription regulation</keyword>
<dbReference type="Gene3D" id="1.10.357.10">
    <property type="entry name" value="Tetracycline Repressor, domain 2"/>
    <property type="match status" value="1"/>
</dbReference>
<dbReference type="SUPFAM" id="SSF46689">
    <property type="entry name" value="Homeodomain-like"/>
    <property type="match status" value="1"/>
</dbReference>
<evidence type="ECO:0000256" key="3">
    <source>
        <dbReference type="ARBA" id="ARBA00023163"/>
    </source>
</evidence>
<evidence type="ECO:0000313" key="7">
    <source>
        <dbReference type="Proteomes" id="UP000286912"/>
    </source>
</evidence>
<dbReference type="PANTHER" id="PTHR47506">
    <property type="entry name" value="TRANSCRIPTIONAL REGULATORY PROTEIN"/>
    <property type="match status" value="1"/>
</dbReference>
<comment type="caution">
    <text evidence="6">The sequence shown here is derived from an EMBL/GenBank/DDBJ whole genome shotgun (WGS) entry which is preliminary data.</text>
</comment>
<protein>
    <submittedName>
        <fullName evidence="6">TetR/AcrR family transcriptional regulator</fullName>
    </submittedName>
</protein>
<proteinExistence type="predicted"/>
<sequence length="206" mass="22067">MLCPFIYSKAASAWSGGTRRPAFDRERGIETARALFHARGYDAVGIAELTQALDIVPPSLYAAYGSKLALFERTLQSYIAKQMLPLDKILSSDVSPAEALTSLFIAAAKHYTCDPVLRGCMVTEAMRADDQQAAALAATLAKPISDAIHAYVAKFCHSGDVDQITDYVLLTLRGLSSYACLGLPQNKLVGCAEVAGRALDVEFASS</sequence>
<evidence type="ECO:0000259" key="5">
    <source>
        <dbReference type="PROSITE" id="PS50977"/>
    </source>
</evidence>
<keyword evidence="3" id="KW-0804">Transcription</keyword>
<dbReference type="PROSITE" id="PS50977">
    <property type="entry name" value="HTH_TETR_2"/>
    <property type="match status" value="1"/>
</dbReference>
<dbReference type="SUPFAM" id="SSF48498">
    <property type="entry name" value="Tetracyclin repressor-like, C-terminal domain"/>
    <property type="match status" value="1"/>
</dbReference>
<gene>
    <name evidence="6" type="ORF">ELY37_16955</name>
</gene>
<keyword evidence="7" id="KW-1185">Reference proteome</keyword>
<evidence type="ECO:0000313" key="6">
    <source>
        <dbReference type="EMBL" id="RUR43400.1"/>
    </source>
</evidence>
<evidence type="ECO:0000256" key="2">
    <source>
        <dbReference type="ARBA" id="ARBA00023125"/>
    </source>
</evidence>
<organism evidence="6 7">
    <name type="scientific">Vreelandella populi</name>
    <dbReference type="NCBI Taxonomy" id="2498858"/>
    <lineage>
        <taxon>Bacteria</taxon>
        <taxon>Pseudomonadati</taxon>
        <taxon>Pseudomonadota</taxon>
        <taxon>Gammaproteobacteria</taxon>
        <taxon>Oceanospirillales</taxon>
        <taxon>Halomonadaceae</taxon>
        <taxon>Vreelandella</taxon>
    </lineage>
</organism>
<dbReference type="InterPro" id="IPR001647">
    <property type="entry name" value="HTH_TetR"/>
</dbReference>
<evidence type="ECO:0000256" key="1">
    <source>
        <dbReference type="ARBA" id="ARBA00023015"/>
    </source>
</evidence>
<reference evidence="6 7" key="1">
    <citation type="submission" date="2018-12" db="EMBL/GenBank/DDBJ databases">
        <title>three novel Halomonas strain isolated from plants.</title>
        <authorList>
            <person name="Sun C."/>
        </authorList>
    </citation>
    <scope>NUCLEOTIDE SEQUENCE [LARGE SCALE GENOMIC DNA]</scope>
    <source>
        <strain evidence="6 7">RC</strain>
    </source>
</reference>
<keyword evidence="2 4" id="KW-0238">DNA-binding</keyword>
<feature type="domain" description="HTH tetR-type" evidence="5">
    <location>
        <begin position="22"/>
        <end position="82"/>
    </location>
</feature>
<dbReference type="EMBL" id="RZHD01000010">
    <property type="protein sequence ID" value="RUR43400.1"/>
    <property type="molecule type" value="Genomic_DNA"/>
</dbReference>
<name>A0A433L865_9GAMM</name>
<evidence type="ECO:0000256" key="4">
    <source>
        <dbReference type="PROSITE-ProRule" id="PRU00335"/>
    </source>
</evidence>
<dbReference type="AlphaFoldDB" id="A0A433L865"/>
<dbReference type="InterPro" id="IPR036271">
    <property type="entry name" value="Tet_transcr_reg_TetR-rel_C_sf"/>
</dbReference>